<dbReference type="Pfam" id="PF21645">
    <property type="entry name" value="FakA-like_M"/>
    <property type="match status" value="1"/>
</dbReference>
<dbReference type="PANTHER" id="PTHR33434">
    <property type="entry name" value="DEGV DOMAIN-CONTAINING PROTEIN DR_1986-RELATED"/>
    <property type="match status" value="1"/>
</dbReference>
<dbReference type="Pfam" id="PF02734">
    <property type="entry name" value="Dak2"/>
    <property type="match status" value="1"/>
</dbReference>
<dbReference type="RefSeq" id="WP_073824448.1">
    <property type="nucleotide sequence ID" value="NZ_MQVS01000006.1"/>
</dbReference>
<accession>A0A1Q5PV90</accession>
<dbReference type="EMBL" id="MQVS01000006">
    <property type="protein sequence ID" value="OKL51501.1"/>
    <property type="molecule type" value="Genomic_DNA"/>
</dbReference>
<dbReference type="InParanoid" id="A0A1Q5PV90"/>
<dbReference type="STRING" id="52770.BSZ40_06540"/>
<dbReference type="InterPro" id="IPR004007">
    <property type="entry name" value="DhaL_dom"/>
</dbReference>
<dbReference type="AlphaFoldDB" id="A0A1Q5PV90"/>
<dbReference type="InterPro" id="IPR033470">
    <property type="entry name" value="FakA-like_C"/>
</dbReference>
<proteinExistence type="predicted"/>
<dbReference type="SMART" id="SM01121">
    <property type="entry name" value="Dak1_2"/>
    <property type="match status" value="1"/>
</dbReference>
<dbReference type="GO" id="GO:0004371">
    <property type="term" value="F:glycerone kinase activity"/>
    <property type="evidence" value="ECO:0007669"/>
    <property type="project" value="InterPro"/>
</dbReference>
<feature type="domain" description="DhaL" evidence="1">
    <location>
        <begin position="15"/>
        <end position="202"/>
    </location>
</feature>
<dbReference type="InterPro" id="IPR050270">
    <property type="entry name" value="DegV_domain_contain"/>
</dbReference>
<dbReference type="Proteomes" id="UP000185612">
    <property type="component" value="Unassembled WGS sequence"/>
</dbReference>
<dbReference type="InterPro" id="IPR048394">
    <property type="entry name" value="FakA-like_M"/>
</dbReference>
<name>A0A1Q5PV90_9ACTO</name>
<evidence type="ECO:0000313" key="3">
    <source>
        <dbReference type="Proteomes" id="UP000185612"/>
    </source>
</evidence>
<organism evidence="2 3">
    <name type="scientific">Buchananella hordeovulneris</name>
    <dbReference type="NCBI Taxonomy" id="52770"/>
    <lineage>
        <taxon>Bacteria</taxon>
        <taxon>Bacillati</taxon>
        <taxon>Actinomycetota</taxon>
        <taxon>Actinomycetes</taxon>
        <taxon>Actinomycetales</taxon>
        <taxon>Actinomycetaceae</taxon>
        <taxon>Buchananella</taxon>
    </lineage>
</organism>
<dbReference type="OrthoDB" id="9760324at2"/>
<dbReference type="InterPro" id="IPR036117">
    <property type="entry name" value="DhaL_dom_sf"/>
</dbReference>
<dbReference type="Gene3D" id="1.25.40.340">
    <property type="match status" value="1"/>
</dbReference>
<dbReference type="FunCoup" id="A0A1Q5PV90">
    <property type="interactions" value="1"/>
</dbReference>
<dbReference type="SUPFAM" id="SSF101473">
    <property type="entry name" value="DhaL-like"/>
    <property type="match status" value="1"/>
</dbReference>
<dbReference type="GO" id="GO:0006071">
    <property type="term" value="P:glycerol metabolic process"/>
    <property type="evidence" value="ECO:0007669"/>
    <property type="project" value="InterPro"/>
</dbReference>
<dbReference type="SMART" id="SM01120">
    <property type="entry name" value="Dak2"/>
    <property type="match status" value="1"/>
</dbReference>
<protein>
    <recommendedName>
        <fullName evidence="1">DhaL domain-containing protein</fullName>
    </recommendedName>
</protein>
<dbReference type="PROSITE" id="PS51480">
    <property type="entry name" value="DHAL"/>
    <property type="match status" value="1"/>
</dbReference>
<sequence>MTDVSVPRVSHLTGEQLLRWLTEGARALAQYRERINQLNHFPVPDADTGTNMLVTWEAALEVAEAQLAAADLASVAESAAAGAFQAARGNSGIILAQVLASFAAACQDRTSLHPVGFSQALQALADAAWEAVANPVEGTMLTTLRAVAETLDYYHEFADATEVSLVASMAGRQQIQEYDSGPTGTADAGAVGMSLLLAVLADVLGAGTREVALWQEETAALLELGGSQSPALADEFEVMYVLHGPASLAHQVRQLLTTFGNSVAVTGSEDLLRGGQWQVHVHTIQPQRALALPGQLAPAGLGPALRFGHVRHLGGGAGMLGLEEPATTTAPGVSLLQRSGRADQALVAPGIVAITAAPGLVEQLARTGAVVVYAAAEEPAAARAAIGKAIREVGQDVVGVSACSPQLRQAAASASQRLRDGQRWAADTHVVVTDAEDEAGVLAATLALAGALPRTWPTEQRAAEVARRGARALHDTRIVALQDPSETEFDDAVRSLLVDQPEVLTVIVGAHLDPALPDRLPFLLSPLSGWVDGETDLFIVQGGQSRPDVLLSAE</sequence>
<evidence type="ECO:0000313" key="2">
    <source>
        <dbReference type="EMBL" id="OKL51501.1"/>
    </source>
</evidence>
<evidence type="ECO:0000259" key="1">
    <source>
        <dbReference type="PROSITE" id="PS51480"/>
    </source>
</evidence>
<keyword evidence="3" id="KW-1185">Reference proteome</keyword>
<comment type="caution">
    <text evidence="2">The sequence shown here is derived from an EMBL/GenBank/DDBJ whole genome shotgun (WGS) entry which is preliminary data.</text>
</comment>
<dbReference type="PANTHER" id="PTHR33434:SF2">
    <property type="entry name" value="FATTY ACID-BINDING PROTEIN TM_1468"/>
    <property type="match status" value="1"/>
</dbReference>
<gene>
    <name evidence="2" type="ORF">BSZ40_06540</name>
</gene>
<reference evidence="3" key="1">
    <citation type="submission" date="2016-12" db="EMBL/GenBank/DDBJ databases">
        <authorList>
            <person name="Meng X."/>
        </authorList>
    </citation>
    <scope>NUCLEOTIDE SEQUENCE [LARGE SCALE GENOMIC DNA]</scope>
    <source>
        <strain evidence="3">DSM 20732</strain>
    </source>
</reference>